<name>Q22CX7_TETTS</name>
<dbReference type="HOGENOM" id="CLU_514391_0_0_1"/>
<dbReference type="InParanoid" id="Q22CX7"/>
<accession>Q22CX7</accession>
<keyword evidence="2" id="KW-1185">Reference proteome</keyword>
<dbReference type="GeneID" id="7830079"/>
<proteinExistence type="predicted"/>
<evidence type="ECO:0000313" key="1">
    <source>
        <dbReference type="EMBL" id="EAR83142.2"/>
    </source>
</evidence>
<organism evidence="1 2">
    <name type="scientific">Tetrahymena thermophila (strain SB210)</name>
    <dbReference type="NCBI Taxonomy" id="312017"/>
    <lineage>
        <taxon>Eukaryota</taxon>
        <taxon>Sar</taxon>
        <taxon>Alveolata</taxon>
        <taxon>Ciliophora</taxon>
        <taxon>Intramacronucleata</taxon>
        <taxon>Oligohymenophorea</taxon>
        <taxon>Hymenostomatida</taxon>
        <taxon>Tetrahymenina</taxon>
        <taxon>Tetrahymenidae</taxon>
        <taxon>Tetrahymena</taxon>
    </lineage>
</organism>
<protein>
    <submittedName>
        <fullName evidence="1">Uncharacterized protein</fullName>
    </submittedName>
</protein>
<reference evidence="2" key="1">
    <citation type="journal article" date="2006" name="PLoS Biol.">
        <title>Macronuclear genome sequence of the ciliate Tetrahymena thermophila, a model eukaryote.</title>
        <authorList>
            <person name="Eisen J.A."/>
            <person name="Coyne R.S."/>
            <person name="Wu M."/>
            <person name="Wu D."/>
            <person name="Thiagarajan M."/>
            <person name="Wortman J.R."/>
            <person name="Badger J.H."/>
            <person name="Ren Q."/>
            <person name="Amedeo P."/>
            <person name="Jones K.M."/>
            <person name="Tallon L.J."/>
            <person name="Delcher A.L."/>
            <person name="Salzberg S.L."/>
            <person name="Silva J.C."/>
            <person name="Haas B.J."/>
            <person name="Majoros W.H."/>
            <person name="Farzad M."/>
            <person name="Carlton J.M."/>
            <person name="Smith R.K. Jr."/>
            <person name="Garg J."/>
            <person name="Pearlman R.E."/>
            <person name="Karrer K.M."/>
            <person name="Sun L."/>
            <person name="Manning G."/>
            <person name="Elde N.C."/>
            <person name="Turkewitz A.P."/>
            <person name="Asai D.J."/>
            <person name="Wilkes D.E."/>
            <person name="Wang Y."/>
            <person name="Cai H."/>
            <person name="Collins K."/>
            <person name="Stewart B.A."/>
            <person name="Lee S.R."/>
            <person name="Wilamowska K."/>
            <person name="Weinberg Z."/>
            <person name="Ruzzo W.L."/>
            <person name="Wloga D."/>
            <person name="Gaertig J."/>
            <person name="Frankel J."/>
            <person name="Tsao C.-C."/>
            <person name="Gorovsky M.A."/>
            <person name="Keeling P.J."/>
            <person name="Waller R.F."/>
            <person name="Patron N.J."/>
            <person name="Cherry J.M."/>
            <person name="Stover N.A."/>
            <person name="Krieger C.J."/>
            <person name="del Toro C."/>
            <person name="Ryder H.F."/>
            <person name="Williamson S.C."/>
            <person name="Barbeau R.A."/>
            <person name="Hamilton E.P."/>
            <person name="Orias E."/>
        </authorList>
    </citation>
    <scope>NUCLEOTIDE SEQUENCE [LARGE SCALE GENOMIC DNA]</scope>
    <source>
        <strain evidence="2">SB210</strain>
    </source>
</reference>
<sequence length="165" mass="19359">MAKIYPSNSNLQMNQKLCNDIQDIKLGIQLASNGYFQNLNVQFSDAQQKIQFIISIDKSHNYNQKLILRQNYNQELALKTFDLFQHIIKPNYHIDVEGKEIEIFKLRFQVIRFEISHFNTKLDLNDITLKVLANNFSALAFYLQLSQYIPINPSLVLYDLLEDTL</sequence>
<dbReference type="KEGG" id="tet:TTHERM_01014590"/>
<dbReference type="AlphaFoldDB" id="Q22CX7"/>
<evidence type="ECO:0000313" key="2">
    <source>
        <dbReference type="Proteomes" id="UP000009168"/>
    </source>
</evidence>
<gene>
    <name evidence="1" type="ORF">TTHERM_01014590</name>
</gene>
<dbReference type="RefSeq" id="XP_001030805.2">
    <property type="nucleotide sequence ID" value="XM_001030805.2"/>
</dbReference>
<dbReference type="EMBL" id="GG662521">
    <property type="protein sequence ID" value="EAR83142.2"/>
    <property type="molecule type" value="Genomic_DNA"/>
</dbReference>
<dbReference type="Proteomes" id="UP000009168">
    <property type="component" value="Unassembled WGS sequence"/>
</dbReference>